<comment type="subcellular location">
    <subcellularLocation>
        <location evidence="1">Mitochondrion</location>
    </subcellularLocation>
</comment>
<evidence type="ECO:0000256" key="7">
    <source>
        <dbReference type="ARBA" id="ARBA00023002"/>
    </source>
</evidence>
<evidence type="ECO:0000256" key="5">
    <source>
        <dbReference type="ARBA" id="ARBA00022857"/>
    </source>
</evidence>
<dbReference type="GO" id="GO:0141148">
    <property type="term" value="F:enoyl-[acyl-carrier-protein] reductase (NADPH) activity"/>
    <property type="evidence" value="ECO:0007669"/>
    <property type="project" value="UniProtKB-EC"/>
</dbReference>
<evidence type="ECO:0000256" key="13">
    <source>
        <dbReference type="ARBA" id="ARBA00042123"/>
    </source>
</evidence>
<dbReference type="GO" id="GO:0005739">
    <property type="term" value="C:mitochondrion"/>
    <property type="evidence" value="ECO:0007669"/>
    <property type="project" value="UniProtKB-SubCell"/>
</dbReference>
<keyword evidence="7" id="KW-0560">Oxidoreductase</keyword>
<feature type="domain" description="Enoyl reductase (ER)" evidence="15">
    <location>
        <begin position="53"/>
        <end position="372"/>
    </location>
</feature>
<evidence type="ECO:0000256" key="3">
    <source>
        <dbReference type="ARBA" id="ARBA00022516"/>
    </source>
</evidence>
<dbReference type="Pfam" id="PF00107">
    <property type="entry name" value="ADH_zinc_N"/>
    <property type="match status" value="1"/>
</dbReference>
<dbReference type="InterPro" id="IPR011032">
    <property type="entry name" value="GroES-like_sf"/>
</dbReference>
<evidence type="ECO:0000256" key="6">
    <source>
        <dbReference type="ARBA" id="ARBA00022946"/>
    </source>
</evidence>
<evidence type="ECO:0000313" key="16">
    <source>
        <dbReference type="EMBL" id="JAC28852.1"/>
    </source>
</evidence>
<keyword evidence="10" id="KW-0275">Fatty acid biosynthesis</keyword>
<organism evidence="16">
    <name type="scientific">Amblyomma triste</name>
    <name type="common">Neotropical tick</name>
    <dbReference type="NCBI Taxonomy" id="251400"/>
    <lineage>
        <taxon>Eukaryota</taxon>
        <taxon>Metazoa</taxon>
        <taxon>Ecdysozoa</taxon>
        <taxon>Arthropoda</taxon>
        <taxon>Chelicerata</taxon>
        <taxon>Arachnida</taxon>
        <taxon>Acari</taxon>
        <taxon>Parasitiformes</taxon>
        <taxon>Ixodida</taxon>
        <taxon>Ixodoidea</taxon>
        <taxon>Ixodidae</taxon>
        <taxon>Amblyomminae</taxon>
        <taxon>Amblyomma</taxon>
    </lineage>
</organism>
<dbReference type="InterPro" id="IPR013154">
    <property type="entry name" value="ADH-like_N"/>
</dbReference>
<evidence type="ECO:0000256" key="1">
    <source>
        <dbReference type="ARBA" id="ARBA00004173"/>
    </source>
</evidence>
<dbReference type="AlphaFoldDB" id="A0A023G512"/>
<dbReference type="EC" id="1.3.1.104" evidence="11"/>
<dbReference type="InterPro" id="IPR036291">
    <property type="entry name" value="NAD(P)-bd_dom_sf"/>
</dbReference>
<dbReference type="SUPFAM" id="SSF50129">
    <property type="entry name" value="GroES-like"/>
    <property type="match status" value="1"/>
</dbReference>
<evidence type="ECO:0000256" key="11">
    <source>
        <dbReference type="ARBA" id="ARBA00038963"/>
    </source>
</evidence>
<keyword evidence="5" id="KW-0521">NADP</keyword>
<evidence type="ECO:0000256" key="9">
    <source>
        <dbReference type="ARBA" id="ARBA00023128"/>
    </source>
</evidence>
<evidence type="ECO:0000256" key="10">
    <source>
        <dbReference type="ARBA" id="ARBA00023160"/>
    </source>
</evidence>
<dbReference type="InterPro" id="IPR051034">
    <property type="entry name" value="Mito_Enoyl-ACP_Reductase"/>
</dbReference>
<name>A0A023G512_AMBTT</name>
<dbReference type="EMBL" id="GBBM01006566">
    <property type="protein sequence ID" value="JAC28852.1"/>
    <property type="molecule type" value="mRNA"/>
</dbReference>
<dbReference type="Gene3D" id="3.90.180.10">
    <property type="entry name" value="Medium-chain alcohol dehydrogenases, catalytic domain"/>
    <property type="match status" value="1"/>
</dbReference>
<dbReference type="PANTHER" id="PTHR43981:SF2">
    <property type="entry name" value="ENOYL-[ACYL-CARRIER-PROTEIN] REDUCTASE, MITOCHONDRIAL"/>
    <property type="match status" value="1"/>
</dbReference>
<keyword evidence="8" id="KW-0443">Lipid metabolism</keyword>
<keyword evidence="3" id="KW-0444">Lipid biosynthesis</keyword>
<dbReference type="GO" id="GO:0006633">
    <property type="term" value="P:fatty acid biosynthetic process"/>
    <property type="evidence" value="ECO:0007669"/>
    <property type="project" value="UniProtKB-KW"/>
</dbReference>
<evidence type="ECO:0000256" key="12">
    <source>
        <dbReference type="ARBA" id="ARBA00041058"/>
    </source>
</evidence>
<dbReference type="SMART" id="SM00829">
    <property type="entry name" value="PKS_ER"/>
    <property type="match status" value="1"/>
</dbReference>
<keyword evidence="9" id="KW-0496">Mitochondrion</keyword>
<protein>
    <recommendedName>
        <fullName evidence="12">Enoyl-[acyl-carrier-protein] reductase, mitochondrial</fullName>
        <ecNumber evidence="11">1.3.1.104</ecNumber>
    </recommendedName>
    <alternativeName>
        <fullName evidence="13">2-enoyl thioester reductase</fullName>
    </alternativeName>
</protein>
<comment type="similarity">
    <text evidence="2">Belongs to the zinc-containing alcohol dehydrogenase family. Quinone oxidoreductase subfamily.</text>
</comment>
<dbReference type="Pfam" id="PF08240">
    <property type="entry name" value="ADH_N"/>
    <property type="match status" value="1"/>
</dbReference>
<dbReference type="InterPro" id="IPR013149">
    <property type="entry name" value="ADH-like_C"/>
</dbReference>
<evidence type="ECO:0000256" key="14">
    <source>
        <dbReference type="ARBA" id="ARBA00048843"/>
    </source>
</evidence>
<proteinExistence type="evidence at transcript level"/>
<evidence type="ECO:0000256" key="4">
    <source>
        <dbReference type="ARBA" id="ARBA00022832"/>
    </source>
</evidence>
<comment type="catalytic activity">
    <reaction evidence="14">
        <text>a 2,3-saturated acyl-[ACP] + NADP(+) = a (2E)-enoyl-[ACP] + NADPH + H(+)</text>
        <dbReference type="Rhea" id="RHEA:22564"/>
        <dbReference type="Rhea" id="RHEA-COMP:9925"/>
        <dbReference type="Rhea" id="RHEA-COMP:9926"/>
        <dbReference type="ChEBI" id="CHEBI:15378"/>
        <dbReference type="ChEBI" id="CHEBI:57783"/>
        <dbReference type="ChEBI" id="CHEBI:58349"/>
        <dbReference type="ChEBI" id="CHEBI:78784"/>
        <dbReference type="ChEBI" id="CHEBI:78785"/>
        <dbReference type="EC" id="1.3.1.104"/>
    </reaction>
</comment>
<sequence>MAASLRYARIFNVVFQSRSLLFSSSKPCHAMDIIWSRKKSHAVQYKEFGDPCKVLELTEDPAPESLGAEEILVKILAAPINPSDINIIQGTYGYRPDLPAKAGLEGVGEVVEVGPQVRNMEVGSWVLLPGGAWGTWRNFGKGDQKGFRKVSNKLDVVTAATMTVNTPTAFRMLSDFETMMPGDTFIQNGANSGVGQAAIQIGKSMGLNSVNIVRDRPNLQELKDKLKSLGADYIVTEEELRTPVMKDIFAVVPPPKLALNCVGGKNATDMMRHLARGGTMVTYGGMSKQPVIVSTAALIFQNIKVVGFWRTFWAKEHANSKLDDEMYDYLTKISLEGKLQPPAHNLVPFQSYEDAVRMSMESFAGAKQILVMDERFL</sequence>
<keyword evidence="16" id="KW-0675">Receptor</keyword>
<evidence type="ECO:0000256" key="2">
    <source>
        <dbReference type="ARBA" id="ARBA00010371"/>
    </source>
</evidence>
<evidence type="ECO:0000256" key="8">
    <source>
        <dbReference type="ARBA" id="ARBA00023098"/>
    </source>
</evidence>
<accession>A0A023G512</accession>
<keyword evidence="6" id="KW-0809">Transit peptide</keyword>
<evidence type="ECO:0000259" key="15">
    <source>
        <dbReference type="SMART" id="SM00829"/>
    </source>
</evidence>
<dbReference type="PANTHER" id="PTHR43981">
    <property type="entry name" value="ENOYL-[ACYL-CARRIER-PROTEIN] REDUCTASE, MITOCHONDRIAL"/>
    <property type="match status" value="1"/>
</dbReference>
<dbReference type="FunFam" id="3.40.50.720:FF:000112">
    <property type="entry name" value="Enoyl-[acyl-carrier-protein] reductase 1, mitochondrial"/>
    <property type="match status" value="1"/>
</dbReference>
<dbReference type="SUPFAM" id="SSF51735">
    <property type="entry name" value="NAD(P)-binding Rossmann-fold domains"/>
    <property type="match status" value="1"/>
</dbReference>
<dbReference type="InterPro" id="IPR020843">
    <property type="entry name" value="ER"/>
</dbReference>
<reference evidence="16" key="1">
    <citation type="submission" date="2014-03" db="EMBL/GenBank/DDBJ databases">
        <title>The sialotranscriptome of Amblyomma triste, Amblyomma parvum and Amblyomma cajennense ticks, uncovered by 454-based RNA-seq.</title>
        <authorList>
            <person name="Garcia G.R."/>
            <person name="Gardinassi L.G."/>
            <person name="Ribeiro J.M."/>
            <person name="Anatriello E."/>
            <person name="Ferreira B.R."/>
            <person name="Moreira H.N."/>
            <person name="Mafra C."/>
            <person name="Olegario M.M."/>
            <person name="Szabo P.J."/>
            <person name="Miranda-Santos I.K."/>
            <person name="Maruyama S.R."/>
        </authorList>
    </citation>
    <scope>NUCLEOTIDE SEQUENCE</scope>
    <source>
        <strain evidence="16">Mato Grasso do Sul</strain>
        <tissue evidence="16">Salivary glands</tissue>
    </source>
</reference>
<dbReference type="CDD" id="cd08290">
    <property type="entry name" value="ETR"/>
    <property type="match status" value="1"/>
</dbReference>
<keyword evidence="4" id="KW-0276">Fatty acid metabolism</keyword>
<dbReference type="Gene3D" id="3.40.50.720">
    <property type="entry name" value="NAD(P)-binding Rossmann-like Domain"/>
    <property type="match status" value="1"/>
</dbReference>